<dbReference type="AlphaFoldDB" id="F8JNZ1"/>
<dbReference type="InterPro" id="IPR053137">
    <property type="entry name" value="NLR-like"/>
</dbReference>
<dbReference type="EMBL" id="CP003219">
    <property type="protein sequence ID" value="AEW93932.1"/>
    <property type="molecule type" value="Genomic_DNA"/>
</dbReference>
<gene>
    <name evidence="2" type="ordered locus">SCATT_15610</name>
</gene>
<dbReference type="InterPro" id="IPR011990">
    <property type="entry name" value="TPR-like_helical_dom_sf"/>
</dbReference>
<dbReference type="eggNOG" id="COG0515">
    <property type="taxonomic scope" value="Bacteria"/>
</dbReference>
<dbReference type="NCBIfam" id="NF041121">
    <property type="entry name" value="SAV_2336_NTERM"/>
    <property type="match status" value="1"/>
</dbReference>
<organism evidence="2 3">
    <name type="scientific">Streptantibioticus cattleyicolor (strain ATCC 35852 / DSM 46488 / JCM 4925 / NBRC 14057 / NRRL 8057)</name>
    <name type="common">Streptomyces cattleya</name>
    <dbReference type="NCBI Taxonomy" id="1003195"/>
    <lineage>
        <taxon>Bacteria</taxon>
        <taxon>Bacillati</taxon>
        <taxon>Actinomycetota</taxon>
        <taxon>Actinomycetes</taxon>
        <taxon>Kitasatosporales</taxon>
        <taxon>Streptomycetaceae</taxon>
        <taxon>Streptantibioticus</taxon>
    </lineage>
</organism>
<dbReference type="Proteomes" id="UP000007842">
    <property type="component" value="Chromosome"/>
</dbReference>
<proteinExistence type="predicted"/>
<evidence type="ECO:0008006" key="4">
    <source>
        <dbReference type="Google" id="ProtNLM"/>
    </source>
</evidence>
<accession>G8X246</accession>
<dbReference type="PANTHER" id="PTHR46082">
    <property type="entry name" value="ATP/GTP-BINDING PROTEIN-RELATED"/>
    <property type="match status" value="1"/>
</dbReference>
<dbReference type="Gene3D" id="1.25.40.10">
    <property type="entry name" value="Tetratricopeptide repeat domain"/>
    <property type="match status" value="4"/>
</dbReference>
<feature type="region of interest" description="Disordered" evidence="1">
    <location>
        <begin position="35"/>
        <end position="96"/>
    </location>
</feature>
<accession>F8JNZ1</accession>
<reference evidence="3" key="1">
    <citation type="submission" date="2011-12" db="EMBL/GenBank/DDBJ databases">
        <title>Complete genome sequence of Streptomyces cattleya strain DSM 46488.</title>
        <authorList>
            <person name="Ou H.-Y."/>
            <person name="Li P."/>
            <person name="Zhao C."/>
            <person name="O'Hagan D."/>
            <person name="Deng Z."/>
        </authorList>
    </citation>
    <scope>NUCLEOTIDE SEQUENCE [LARGE SCALE GENOMIC DNA]</scope>
    <source>
        <strain evidence="3">ATCC 35852 / DSM 46488 / JCM 4925 / NBRC 14057 / NRRL 8057</strain>
    </source>
</reference>
<feature type="compositionally biased region" description="Low complexity" evidence="1">
    <location>
        <begin position="37"/>
        <end position="52"/>
    </location>
</feature>
<dbReference type="InterPro" id="IPR047738">
    <property type="entry name" value="SAV_2336-like_N"/>
</dbReference>
<evidence type="ECO:0000313" key="3">
    <source>
        <dbReference type="Proteomes" id="UP000007842"/>
    </source>
</evidence>
<protein>
    <recommendedName>
        <fullName evidence="4">Tetratricopeptide repeat protein</fullName>
    </recommendedName>
</protein>
<dbReference type="KEGG" id="scy:SCATT_15610"/>
<dbReference type="STRING" id="1003195.SCATT_15610"/>
<dbReference type="eggNOG" id="COG0457">
    <property type="taxonomic scope" value="Bacteria"/>
</dbReference>
<dbReference type="Pfam" id="PF13424">
    <property type="entry name" value="TPR_12"/>
    <property type="match status" value="2"/>
</dbReference>
<dbReference type="Pfam" id="PF13374">
    <property type="entry name" value="TPR_10"/>
    <property type="match status" value="4"/>
</dbReference>
<dbReference type="RefSeq" id="WP_014142316.1">
    <property type="nucleotide sequence ID" value="NC_016111.1"/>
</dbReference>
<dbReference type="PANTHER" id="PTHR46082:SF6">
    <property type="entry name" value="AAA+ ATPASE DOMAIN-CONTAINING PROTEIN-RELATED"/>
    <property type="match status" value="1"/>
</dbReference>
<dbReference type="KEGG" id="sct:SCAT_1558"/>
<dbReference type="OrthoDB" id="3483427at2"/>
<evidence type="ECO:0000256" key="1">
    <source>
        <dbReference type="SAM" id="MobiDB-lite"/>
    </source>
</evidence>
<evidence type="ECO:0000313" key="2">
    <source>
        <dbReference type="EMBL" id="AEW93932.1"/>
    </source>
</evidence>
<sequence>MIDRLSAALERAGVELSTQELLDVLWLAVRTGGAPAGTGEPPAGPAPAATARPPRPPADAAEPEPPAGSEAADPARPADPGLYAPGPRPPRGGRTAVTVQVRGVRALTRAHRLGRALRPLRQWSPSPRLVRLDESASADRIAETGLPDVVLRPEREHRLSLTLIVDDGPSMVLWRQLAAELRAILERLGAFRQLRILGLDTGDAAAPVLRARPFAPAAPRRTPGSVVGQEGRTVVLVLSDGVGPAWRSGAVQRWLARWARRVPVAVVQPLPPRMWPAPAMAAERLLLAAERPVAANRCLTIHHPLLPSGLLAPYEGVPVPLLELAEEQLAAWAGLAAGDRGSAALPVLLLPAHPPPPVPVPDPPHRAPGERLRHFRESASPEGQRLAGRLAAVHPLTLPVMRLIHHAGRQDPGGADRFHPAQLAEVFLGGLLRRAEGAGGTYEFQPGVADLLLDTVRTDEALGTVELVTAYLTRRRGDGPEFRARVHGPGGTAVTDDARPFAAASPQLLYRLSLGDGGGSGRGDPADAGTPSPVPGEPVLSHASLWVRPPLTELARRIVRDPSVPGAVREQAARMADAAGDREEVYGWDGVHAVQELAVRLVDTDLTGYAGELRRVIGTLLPELTGDDLETRNLRGHLALALNRLGDHDQAEHHLREVVAVSVRVHGPEHRYTLYARGHLAGLLSAAGRLEAAEAERRELLEVYLRRPEFDVVAVGESRSRLAQVLQQRERHQEALDEYRRAHHDCLAALGPDHPETLGALWWVGHGLERARRYPEAEEAYRELLDAWTRTAGPDQEDALMARAGLVRVLMGDRRYARAEPELRELVAAAETRYGPRDPRTLDAREDLAVALRDLDRPDDALAVTTSLVPAATRVFGTAHPVALRMRYVHATVLNALERYSEAETECLGILAEELRLGRPEGAVLTTRLELARAVRGQERLAEAEEGYREVARARARLLGEEHDSTLAARHGWAQTLGMLGRHEEAEAELRRVLEARRRVLGADHPDTSSTRAQLVWTLLDQERFTEAEAEQRALTAERAARDGDDAPRTLSSRHNLGYLLNRMGRYAEAEQVNRRAWRDRRRVLGADNPLTLGTWHNLAFSLDHLGRLAEAEAEYAAVLEARGRVLGPHHRNTEVTRGLLEDLRRRIRLSEE</sequence>
<feature type="region of interest" description="Disordered" evidence="1">
    <location>
        <begin position="514"/>
        <end position="537"/>
    </location>
</feature>
<dbReference type="PATRIC" id="fig|1003195.11.peg.3130"/>
<dbReference type="SUPFAM" id="SSF48452">
    <property type="entry name" value="TPR-like"/>
    <property type="match status" value="5"/>
</dbReference>
<keyword evidence="3" id="KW-1185">Reference proteome</keyword>
<dbReference type="HOGENOM" id="CLU_005905_0_0_11"/>
<name>F8JNZ1_STREN</name>